<dbReference type="InterPro" id="IPR046354">
    <property type="entry name" value="SPACA4/Bouncer"/>
</dbReference>
<dbReference type="PANTHER" id="PTHR47613">
    <property type="entry name" value="SPERM ACROSOME MEMBRANE-ASSOCIATED PROTEIN 4"/>
    <property type="match status" value="1"/>
</dbReference>
<feature type="signal peptide" evidence="10">
    <location>
        <begin position="1"/>
        <end position="20"/>
    </location>
</feature>
<gene>
    <name evidence="12" type="ORF">F7725_025213</name>
</gene>
<dbReference type="InterPro" id="IPR045860">
    <property type="entry name" value="Snake_toxin-like_sf"/>
</dbReference>
<evidence type="ECO:0000256" key="7">
    <source>
        <dbReference type="ARBA" id="ARBA00023180"/>
    </source>
</evidence>
<dbReference type="Pfam" id="PF00021">
    <property type="entry name" value="UPAR_LY6"/>
    <property type="match status" value="2"/>
</dbReference>
<dbReference type="GO" id="GO:0035036">
    <property type="term" value="P:sperm-egg recognition"/>
    <property type="evidence" value="ECO:0007669"/>
    <property type="project" value="TreeGrafter"/>
</dbReference>
<evidence type="ECO:0000256" key="2">
    <source>
        <dbReference type="ARBA" id="ARBA00022475"/>
    </source>
</evidence>
<reference evidence="12 13" key="1">
    <citation type="submission" date="2020-03" db="EMBL/GenBank/DDBJ databases">
        <title>Dissostichus mawsoni Genome sequencing and assembly.</title>
        <authorList>
            <person name="Park H."/>
        </authorList>
    </citation>
    <scope>NUCLEOTIDE SEQUENCE [LARGE SCALE GENOMIC DNA]</scope>
    <source>
        <strain evidence="12">DM0001</strain>
        <tissue evidence="12">Muscle</tissue>
    </source>
</reference>
<evidence type="ECO:0000256" key="3">
    <source>
        <dbReference type="ARBA" id="ARBA00022622"/>
    </source>
</evidence>
<sequence>MKSVWTAGIVLSAIIVAAQCLTCRQCPVGVFGTCLFGSDTVCNNGTEVCFRGEAQFNATGPLTLHIRGCVDLDLCGKTVSGSILGAGYTSSFQCCTTNLCNGAASVQLSVTAALCAAVLSSLWGFMKSVWTAGIVLSAIIAAGFNGTEELVLHKRGCLTPTLCGTIVNSILGEGFTLFLRCCAFNLCNGAASVQLSVTAALCAAVLSSLWGLL</sequence>
<accession>A0A7J5XBF1</accession>
<keyword evidence="5" id="KW-0472">Membrane</keyword>
<dbReference type="GO" id="GO:0005886">
    <property type="term" value="C:plasma membrane"/>
    <property type="evidence" value="ECO:0007669"/>
    <property type="project" value="UniProtKB-SubCell"/>
</dbReference>
<comment type="similarity">
    <text evidence="9">Belongs to the SPACA4/bouncer family.</text>
</comment>
<keyword evidence="7" id="KW-0325">Glycoprotein</keyword>
<keyword evidence="2" id="KW-1003">Cell membrane</keyword>
<dbReference type="SUPFAM" id="SSF57302">
    <property type="entry name" value="Snake toxin-like"/>
    <property type="match status" value="2"/>
</dbReference>
<proteinExistence type="inferred from homology"/>
<keyword evidence="3" id="KW-0336">GPI-anchor</keyword>
<evidence type="ECO:0000259" key="11">
    <source>
        <dbReference type="Pfam" id="PF00021"/>
    </source>
</evidence>
<dbReference type="AlphaFoldDB" id="A0A7J5XBF1"/>
<feature type="domain" description="UPAR/Ly6" evidence="11">
    <location>
        <begin position="147"/>
        <end position="189"/>
    </location>
</feature>
<evidence type="ECO:0000256" key="5">
    <source>
        <dbReference type="ARBA" id="ARBA00023136"/>
    </source>
</evidence>
<keyword evidence="13" id="KW-1185">Reference proteome</keyword>
<dbReference type="OrthoDB" id="8835233at2759"/>
<comment type="subcellular location">
    <subcellularLocation>
        <location evidence="1">Cell membrane</location>
        <topology evidence="1">Lipid-anchor</topology>
        <topology evidence="1">GPI-anchor</topology>
    </subcellularLocation>
</comment>
<dbReference type="InterPro" id="IPR016054">
    <property type="entry name" value="LY6_UPA_recep-like"/>
</dbReference>
<dbReference type="PANTHER" id="PTHR47613:SF1">
    <property type="entry name" value="SPERM ACROSOME MEMBRANE-ASSOCIATED PROTEIN 4"/>
    <property type="match status" value="1"/>
</dbReference>
<dbReference type="Proteomes" id="UP000518266">
    <property type="component" value="Unassembled WGS sequence"/>
</dbReference>
<evidence type="ECO:0000256" key="10">
    <source>
        <dbReference type="SAM" id="SignalP"/>
    </source>
</evidence>
<comment type="caution">
    <text evidence="12">The sequence shown here is derived from an EMBL/GenBank/DDBJ whole genome shotgun (WGS) entry which is preliminary data.</text>
</comment>
<evidence type="ECO:0000256" key="1">
    <source>
        <dbReference type="ARBA" id="ARBA00004609"/>
    </source>
</evidence>
<feature type="chain" id="PRO_5029681269" description="UPAR/Ly6 domain-containing protein" evidence="10">
    <location>
        <begin position="21"/>
        <end position="213"/>
    </location>
</feature>
<evidence type="ECO:0000313" key="13">
    <source>
        <dbReference type="Proteomes" id="UP000518266"/>
    </source>
</evidence>
<name>A0A7J5XBF1_DISMA</name>
<keyword evidence="4 10" id="KW-0732">Signal</keyword>
<keyword evidence="6" id="KW-1015">Disulfide bond</keyword>
<evidence type="ECO:0000313" key="12">
    <source>
        <dbReference type="EMBL" id="KAF3834009.1"/>
    </source>
</evidence>
<evidence type="ECO:0000256" key="6">
    <source>
        <dbReference type="ARBA" id="ARBA00023157"/>
    </source>
</evidence>
<dbReference type="GO" id="GO:0098552">
    <property type="term" value="C:side of membrane"/>
    <property type="evidence" value="ECO:0007669"/>
    <property type="project" value="UniProtKB-KW"/>
</dbReference>
<keyword evidence="8" id="KW-0449">Lipoprotein</keyword>
<evidence type="ECO:0000256" key="4">
    <source>
        <dbReference type="ARBA" id="ARBA00022729"/>
    </source>
</evidence>
<protein>
    <recommendedName>
        <fullName evidence="11">UPAR/Ly6 domain-containing protein</fullName>
    </recommendedName>
</protein>
<dbReference type="Gene3D" id="2.10.60.10">
    <property type="entry name" value="CD59"/>
    <property type="match status" value="1"/>
</dbReference>
<feature type="domain" description="UPAR/Ly6" evidence="11">
    <location>
        <begin position="21"/>
        <end position="102"/>
    </location>
</feature>
<organism evidence="12 13">
    <name type="scientific">Dissostichus mawsoni</name>
    <name type="common">Antarctic cod</name>
    <dbReference type="NCBI Taxonomy" id="36200"/>
    <lineage>
        <taxon>Eukaryota</taxon>
        <taxon>Metazoa</taxon>
        <taxon>Chordata</taxon>
        <taxon>Craniata</taxon>
        <taxon>Vertebrata</taxon>
        <taxon>Euteleostomi</taxon>
        <taxon>Actinopterygii</taxon>
        <taxon>Neopterygii</taxon>
        <taxon>Teleostei</taxon>
        <taxon>Neoteleostei</taxon>
        <taxon>Acanthomorphata</taxon>
        <taxon>Eupercaria</taxon>
        <taxon>Perciformes</taxon>
        <taxon>Notothenioidei</taxon>
        <taxon>Nototheniidae</taxon>
        <taxon>Dissostichus</taxon>
    </lineage>
</organism>
<evidence type="ECO:0000256" key="9">
    <source>
        <dbReference type="ARBA" id="ARBA00029446"/>
    </source>
</evidence>
<evidence type="ECO:0000256" key="8">
    <source>
        <dbReference type="ARBA" id="ARBA00023288"/>
    </source>
</evidence>
<dbReference type="EMBL" id="JAAKFY010000026">
    <property type="protein sequence ID" value="KAF3834009.1"/>
    <property type="molecule type" value="Genomic_DNA"/>
</dbReference>